<dbReference type="AlphaFoldDB" id="A0A284QN75"/>
<accession>A0A284QN75</accession>
<keyword evidence="3" id="KW-1185">Reference proteome</keyword>
<proteinExistence type="predicted"/>
<sequence length="101" mass="11246">MVLDEDGENGFARPFGLWLPLDRSAVSLTAGYPAKVFMREDTSVYTIVALLGVFNTMGLTLVRHRTFQFFSSSEEFASSFVVEMVESSRSIVYVVKCSVCT</sequence>
<name>A0A284QN75_ARMOS</name>
<keyword evidence="1" id="KW-1133">Transmembrane helix</keyword>
<protein>
    <submittedName>
        <fullName evidence="2">Uncharacterized protein</fullName>
    </submittedName>
</protein>
<keyword evidence="1" id="KW-0812">Transmembrane</keyword>
<keyword evidence="1" id="KW-0472">Membrane</keyword>
<feature type="transmembrane region" description="Helical" evidence="1">
    <location>
        <begin position="43"/>
        <end position="62"/>
    </location>
</feature>
<evidence type="ECO:0000256" key="1">
    <source>
        <dbReference type="SAM" id="Phobius"/>
    </source>
</evidence>
<evidence type="ECO:0000313" key="2">
    <source>
        <dbReference type="EMBL" id="SJK97870.1"/>
    </source>
</evidence>
<gene>
    <name evidence="2" type="ORF">ARMOST_01125</name>
</gene>
<evidence type="ECO:0000313" key="3">
    <source>
        <dbReference type="Proteomes" id="UP000219338"/>
    </source>
</evidence>
<organism evidence="2 3">
    <name type="scientific">Armillaria ostoyae</name>
    <name type="common">Armillaria root rot fungus</name>
    <dbReference type="NCBI Taxonomy" id="47428"/>
    <lineage>
        <taxon>Eukaryota</taxon>
        <taxon>Fungi</taxon>
        <taxon>Dikarya</taxon>
        <taxon>Basidiomycota</taxon>
        <taxon>Agaricomycotina</taxon>
        <taxon>Agaricomycetes</taxon>
        <taxon>Agaricomycetidae</taxon>
        <taxon>Agaricales</taxon>
        <taxon>Marasmiineae</taxon>
        <taxon>Physalacriaceae</taxon>
        <taxon>Armillaria</taxon>
    </lineage>
</organism>
<dbReference type="Proteomes" id="UP000219338">
    <property type="component" value="Unassembled WGS sequence"/>
</dbReference>
<reference evidence="3" key="1">
    <citation type="journal article" date="2017" name="Nat. Ecol. Evol.">
        <title>Genome expansion and lineage-specific genetic innovations in the forest pathogenic fungi Armillaria.</title>
        <authorList>
            <person name="Sipos G."/>
            <person name="Prasanna A.N."/>
            <person name="Walter M.C."/>
            <person name="O'Connor E."/>
            <person name="Balint B."/>
            <person name="Krizsan K."/>
            <person name="Kiss B."/>
            <person name="Hess J."/>
            <person name="Varga T."/>
            <person name="Slot J."/>
            <person name="Riley R."/>
            <person name="Boka B."/>
            <person name="Rigling D."/>
            <person name="Barry K."/>
            <person name="Lee J."/>
            <person name="Mihaltcheva S."/>
            <person name="LaButti K."/>
            <person name="Lipzen A."/>
            <person name="Waldron R."/>
            <person name="Moloney N.M."/>
            <person name="Sperisen C."/>
            <person name="Kredics L."/>
            <person name="Vagvoelgyi C."/>
            <person name="Patrignani A."/>
            <person name="Fitzpatrick D."/>
            <person name="Nagy I."/>
            <person name="Doyle S."/>
            <person name="Anderson J.B."/>
            <person name="Grigoriev I.V."/>
            <person name="Gueldener U."/>
            <person name="Muensterkoetter M."/>
            <person name="Nagy L.G."/>
        </authorList>
    </citation>
    <scope>NUCLEOTIDE SEQUENCE [LARGE SCALE GENOMIC DNA]</scope>
    <source>
        <strain evidence="3">C18/9</strain>
    </source>
</reference>
<dbReference type="EMBL" id="FUEG01000001">
    <property type="protein sequence ID" value="SJK97870.1"/>
    <property type="molecule type" value="Genomic_DNA"/>
</dbReference>